<sequence length="65" mass="7733">MNLFKREKPMLTSEDEKEFLRIKESVESKRAKLVIDATFDHQEDYVLDGAPLVKVKRSYIYNKLK</sequence>
<keyword evidence="2" id="KW-1185">Reference proteome</keyword>
<dbReference type="EMBL" id="AVBF01000001">
    <property type="protein sequence ID" value="KGP74691.1"/>
    <property type="molecule type" value="Genomic_DNA"/>
</dbReference>
<accession>A0A0A2TKU3</accession>
<dbReference type="AlphaFoldDB" id="A0A0A2TKU3"/>
<gene>
    <name evidence="1" type="ORF">N782_00560</name>
</gene>
<evidence type="ECO:0000313" key="1">
    <source>
        <dbReference type="EMBL" id="KGP74691.1"/>
    </source>
</evidence>
<proteinExistence type="predicted"/>
<comment type="caution">
    <text evidence="1">The sequence shown here is derived from an EMBL/GenBank/DDBJ whole genome shotgun (WGS) entry which is preliminary data.</text>
</comment>
<organism evidence="1 2">
    <name type="scientific">Pontibacillus yanchengensis Y32</name>
    <dbReference type="NCBI Taxonomy" id="1385514"/>
    <lineage>
        <taxon>Bacteria</taxon>
        <taxon>Bacillati</taxon>
        <taxon>Bacillota</taxon>
        <taxon>Bacilli</taxon>
        <taxon>Bacillales</taxon>
        <taxon>Bacillaceae</taxon>
        <taxon>Pontibacillus</taxon>
    </lineage>
</organism>
<name>A0A0A2TKU3_9BACI</name>
<protein>
    <submittedName>
        <fullName evidence="1">Uncharacterized protein</fullName>
    </submittedName>
</protein>
<dbReference type="Proteomes" id="UP000030147">
    <property type="component" value="Unassembled WGS sequence"/>
</dbReference>
<dbReference type="RefSeq" id="WP_036815156.1">
    <property type="nucleotide sequence ID" value="NZ_AVBF01000001.1"/>
</dbReference>
<reference evidence="1 2" key="1">
    <citation type="journal article" date="2015" name="Stand. Genomic Sci.">
        <title>High quality draft genome sequence of the moderately halophilic bacterium Pontibacillus yanchengensis Y32(T) and comparison among Pontibacillus genomes.</title>
        <authorList>
            <person name="Huang J."/>
            <person name="Qiao Z.X."/>
            <person name="Tang J.W."/>
            <person name="Wang G."/>
        </authorList>
    </citation>
    <scope>NUCLEOTIDE SEQUENCE [LARGE SCALE GENOMIC DNA]</scope>
    <source>
        <strain evidence="1 2">Y32</strain>
    </source>
</reference>
<evidence type="ECO:0000313" key="2">
    <source>
        <dbReference type="Proteomes" id="UP000030147"/>
    </source>
</evidence>